<gene>
    <name evidence="2" type="ORF">AOT14_36840</name>
</gene>
<name>A0A0S1B4N6_9GAMM</name>
<organism evidence="2 3">
    <name type="scientific">Stenotrophomonas acidaminiphila</name>
    <dbReference type="NCBI Taxonomy" id="128780"/>
    <lineage>
        <taxon>Bacteria</taxon>
        <taxon>Pseudomonadati</taxon>
        <taxon>Pseudomonadota</taxon>
        <taxon>Gammaproteobacteria</taxon>
        <taxon>Lysobacterales</taxon>
        <taxon>Lysobacteraceae</taxon>
        <taxon>Stenotrophomonas</taxon>
    </lineage>
</organism>
<dbReference type="Gene3D" id="3.20.20.140">
    <property type="entry name" value="Metal-dependent hydrolases"/>
    <property type="match status" value="1"/>
</dbReference>
<keyword evidence="2" id="KW-0808">Transferase</keyword>
<protein>
    <submittedName>
        <fullName evidence="2">Phosphotransferase</fullName>
    </submittedName>
</protein>
<dbReference type="Proteomes" id="UP000061010">
    <property type="component" value="Chromosome"/>
</dbReference>
<dbReference type="InterPro" id="IPR016195">
    <property type="entry name" value="Pol/histidinol_Pase-like"/>
</dbReference>
<dbReference type="PANTHER" id="PTHR42924:SF3">
    <property type="entry name" value="POLYMERASE_HISTIDINOL PHOSPHATASE N-TERMINAL DOMAIN-CONTAINING PROTEIN"/>
    <property type="match status" value="1"/>
</dbReference>
<dbReference type="EMBL" id="CP012900">
    <property type="protein sequence ID" value="ALJ30014.1"/>
    <property type="molecule type" value="Genomic_DNA"/>
</dbReference>
<dbReference type="PANTHER" id="PTHR42924">
    <property type="entry name" value="EXONUCLEASE"/>
    <property type="match status" value="1"/>
</dbReference>
<evidence type="ECO:0000313" key="2">
    <source>
        <dbReference type="EMBL" id="ALJ30014.1"/>
    </source>
</evidence>
<dbReference type="GO" id="GO:0016740">
    <property type="term" value="F:transferase activity"/>
    <property type="evidence" value="ECO:0007669"/>
    <property type="project" value="UniProtKB-KW"/>
</dbReference>
<dbReference type="KEGG" id="sacz:AOT14_36840"/>
<reference evidence="2 3" key="1">
    <citation type="journal article" date="2015" name="Genome Announc.">
        <title>Complete Genome Sequencing of Stenotrophomonas acidaminiphila ZAC14D2_NAIMI4_2, a Multidrug-Resistant Strain Isolated from Sediments of a Polluted River in Mexico, Uncovers New Antibiotic Resistance Genes and a Novel Class-II Lasso Peptide Biosynthesis Gene Cluster.</title>
        <authorList>
            <person name="Vinuesa P."/>
            <person name="Ochoa-Sanchez L.E."/>
        </authorList>
    </citation>
    <scope>NUCLEOTIDE SEQUENCE [LARGE SCALE GENOMIC DNA]</scope>
    <source>
        <strain evidence="2 3">ZAC14D2_NAIMI4_2</strain>
    </source>
</reference>
<dbReference type="GO" id="GO:0004534">
    <property type="term" value="F:5'-3' RNA exonuclease activity"/>
    <property type="evidence" value="ECO:0007669"/>
    <property type="project" value="TreeGrafter"/>
</dbReference>
<dbReference type="GO" id="GO:0035312">
    <property type="term" value="F:5'-3' DNA exonuclease activity"/>
    <property type="evidence" value="ECO:0007669"/>
    <property type="project" value="TreeGrafter"/>
</dbReference>
<proteinExistence type="predicted"/>
<dbReference type="CDD" id="cd07432">
    <property type="entry name" value="PHP_HisPPase"/>
    <property type="match status" value="1"/>
</dbReference>
<sequence precursor="true">MRALLPVVLAALAASPCAHAAQTLQLQGTLSGKDHQRYLELPFTVPDGTARVDVTLRHDGAGERTVIDLGLLDTHGFRGWSGGSRRAVTVSRYDASGGYLPGALPAGQWKVLLGIPNIRAGARTPYTVGVTLWDEDEVQAGRDRAPQVLREGPAWYRGDLHMHSTHSDGSCSSQQGNKVPCPLFLSLQAAARQGLDFVAVTEHNTASHLEELARHQPWFDRLLLIPGMEVTTFQGHANVFGINGPLPFRLGDTLPDWNPLLRQVNDSGALLSINHPALASGEACMGCGWTPARPVDMDAVAAVEVVNASQADGPRAGVGFWEQQLQQGRRMTAIGGSDSHDPGAADGPSPIGRPATLVHAPALSRDAILAALRQGRVVVDVRNVAGSRLDLWLRDAGGQRTGMGQQLDLPAGQWATAHAELDYPRPLRIEFVIDGRRHPATVETGEDGSQRASLRWRSDGKRHWLRVDARDGDGSLLMLGNPVYVNWPR</sequence>
<evidence type="ECO:0000256" key="1">
    <source>
        <dbReference type="SAM" id="SignalP"/>
    </source>
</evidence>
<dbReference type="SUPFAM" id="SSF89550">
    <property type="entry name" value="PHP domain-like"/>
    <property type="match status" value="1"/>
</dbReference>
<dbReference type="AlphaFoldDB" id="A0A0S1B4N6"/>
<feature type="chain" id="PRO_5006588686" evidence="1">
    <location>
        <begin position="21"/>
        <end position="489"/>
    </location>
</feature>
<evidence type="ECO:0000313" key="3">
    <source>
        <dbReference type="Proteomes" id="UP000061010"/>
    </source>
</evidence>
<accession>A0A0S1B4N6</accession>
<dbReference type="NCBIfam" id="NF038032">
    <property type="entry name" value="CehA_McbA_metalo"/>
    <property type="match status" value="1"/>
</dbReference>
<feature type="signal peptide" evidence="1">
    <location>
        <begin position="1"/>
        <end position="20"/>
    </location>
</feature>
<keyword evidence="1" id="KW-0732">Signal</keyword>
<dbReference type="InterPro" id="IPR052018">
    <property type="entry name" value="PHP_domain"/>
</dbReference>
<keyword evidence="3" id="KW-1185">Reference proteome</keyword>
<dbReference type="OrthoDB" id="9804333at2"/>
<dbReference type="PATRIC" id="fig|128780.6.peg.3731"/>